<dbReference type="GO" id="GO:0005829">
    <property type="term" value="C:cytosol"/>
    <property type="evidence" value="ECO:0007669"/>
    <property type="project" value="TreeGrafter"/>
</dbReference>
<dbReference type="InterPro" id="IPR036291">
    <property type="entry name" value="NAD(P)-bd_dom_sf"/>
</dbReference>
<dbReference type="RefSeq" id="WP_338048775.1">
    <property type="nucleotide sequence ID" value="NZ_CTEE01000001.1"/>
</dbReference>
<dbReference type="AlphaFoldDB" id="A0A0E4GZ52"/>
<evidence type="ECO:0000256" key="4">
    <source>
        <dbReference type="SAM" id="MobiDB-lite"/>
    </source>
</evidence>
<dbReference type="PRINTS" id="PR00081">
    <property type="entry name" value="GDHRDH"/>
</dbReference>
<dbReference type="SUPFAM" id="SSF51735">
    <property type="entry name" value="NAD(P)-binding Rossmann-fold domains"/>
    <property type="match status" value="1"/>
</dbReference>
<dbReference type="Proteomes" id="UP000199251">
    <property type="component" value="Unassembled WGS sequence"/>
</dbReference>
<protein>
    <submittedName>
        <fullName evidence="5">Short-chain dehydrogenase/reductase SDR</fullName>
    </submittedName>
</protein>
<sequence>MDALADTVVAITGASSGIGAATARRLAGRGAAVVLGARRTDRLETLAADIRSAGGRASTATVDVTRAEDLRRLVATAVSTYGRLDVLVSNAGIGPISPMTARRTADWNAMIDVNLRGVLHGIDAALPAFEEQGRGHFVTIVSTAGIKILPTMAVYAATKNAVRTLLEGLRQESTDGTLKTTAISPGYVRTEFGDSITDPAVLAGIDRRTEQFALDPVPWRGPSSSRSTNPGRWRSASCRSDRRSRASRTTRNTTRSNMAGYRSTTPCSSDESRCTRSALACRLE</sequence>
<dbReference type="InterPro" id="IPR002347">
    <property type="entry name" value="SDR_fam"/>
</dbReference>
<evidence type="ECO:0000313" key="6">
    <source>
        <dbReference type="Proteomes" id="UP000199251"/>
    </source>
</evidence>
<feature type="region of interest" description="Disordered" evidence="4">
    <location>
        <begin position="215"/>
        <end position="271"/>
    </location>
</feature>
<dbReference type="PRINTS" id="PR00080">
    <property type="entry name" value="SDRFAMILY"/>
</dbReference>
<dbReference type="Pfam" id="PF00106">
    <property type="entry name" value="adh_short"/>
    <property type="match status" value="1"/>
</dbReference>
<evidence type="ECO:0000256" key="3">
    <source>
        <dbReference type="RuleBase" id="RU000363"/>
    </source>
</evidence>
<accession>A0A0E4GZ52</accession>
<dbReference type="PROSITE" id="PS00061">
    <property type="entry name" value="ADH_SHORT"/>
    <property type="match status" value="1"/>
</dbReference>
<dbReference type="InterPro" id="IPR020904">
    <property type="entry name" value="Sc_DH/Rdtase_CS"/>
</dbReference>
<dbReference type="Gene3D" id="3.40.50.720">
    <property type="entry name" value="NAD(P)-binding Rossmann-like Domain"/>
    <property type="match status" value="1"/>
</dbReference>
<dbReference type="PANTHER" id="PTHR43391:SF86">
    <property type="entry name" value="SHORT-CHAIN DEHYDROGENASE_REDUCTASE FAMILY PROTEIN"/>
    <property type="match status" value="1"/>
</dbReference>
<dbReference type="PANTHER" id="PTHR43391">
    <property type="entry name" value="RETINOL DEHYDROGENASE-RELATED"/>
    <property type="match status" value="1"/>
</dbReference>
<organism evidence="5 6">
    <name type="scientific">Mycobacterium lentiflavum</name>
    <dbReference type="NCBI Taxonomy" id="141349"/>
    <lineage>
        <taxon>Bacteria</taxon>
        <taxon>Bacillati</taxon>
        <taxon>Actinomycetota</taxon>
        <taxon>Actinomycetes</taxon>
        <taxon>Mycobacteriales</taxon>
        <taxon>Mycobacteriaceae</taxon>
        <taxon>Mycobacterium</taxon>
        <taxon>Mycobacterium simiae complex</taxon>
    </lineage>
</organism>
<evidence type="ECO:0000256" key="2">
    <source>
        <dbReference type="ARBA" id="ARBA00023002"/>
    </source>
</evidence>
<comment type="similarity">
    <text evidence="1 3">Belongs to the short-chain dehydrogenases/reductases (SDR) family.</text>
</comment>
<dbReference type="EMBL" id="CTEE01000001">
    <property type="protein sequence ID" value="CQD14995.1"/>
    <property type="molecule type" value="Genomic_DNA"/>
</dbReference>
<evidence type="ECO:0000313" key="5">
    <source>
        <dbReference type="EMBL" id="CQD14995.1"/>
    </source>
</evidence>
<gene>
    <name evidence="5" type="ORF">BN1232_03194</name>
</gene>
<reference evidence="5 6" key="1">
    <citation type="submission" date="2015-03" db="EMBL/GenBank/DDBJ databases">
        <authorList>
            <person name="Urmite Genomes"/>
        </authorList>
    </citation>
    <scope>NUCLEOTIDE SEQUENCE [LARGE SCALE GENOMIC DNA]</scope>
    <source>
        <strain evidence="5 6">CSUR P1491</strain>
    </source>
</reference>
<keyword evidence="2" id="KW-0560">Oxidoreductase</keyword>
<name>A0A0E4GZ52_MYCLN</name>
<proteinExistence type="inferred from homology"/>
<feature type="compositionally biased region" description="Low complexity" evidence="4">
    <location>
        <begin position="247"/>
        <end position="256"/>
    </location>
</feature>
<dbReference type="STRING" id="141349.BN1232_03194"/>
<evidence type="ECO:0000256" key="1">
    <source>
        <dbReference type="ARBA" id="ARBA00006484"/>
    </source>
</evidence>
<dbReference type="GO" id="GO:0016491">
    <property type="term" value="F:oxidoreductase activity"/>
    <property type="evidence" value="ECO:0007669"/>
    <property type="project" value="UniProtKB-KW"/>
</dbReference>